<evidence type="ECO:0000313" key="2">
    <source>
        <dbReference type="EMBL" id="RNA40168.1"/>
    </source>
</evidence>
<dbReference type="SUPFAM" id="SSF51735">
    <property type="entry name" value="NAD(P)-binding Rossmann-fold domains"/>
    <property type="match status" value="1"/>
</dbReference>
<sequence length="215" mass="23772">MMSARRFLNKVAVVTGSTEGIGFAIAHRLAKEGAKVVVSSRKQEKVNKAIEQLKSENLDCLGLVCHVGKEDDRKKLIEKTVENYGGIDILVSNAATNPNFGNIFDIDEKGWDKLFDTNVKSTFFIIKQAIPYLKQRKDSNILIISSIAGYTPFQTQFSKALWQDEEIFKETADCFMKRVGHSEEVASTASFLCSTDASYITGETIVCSGGTNARL</sequence>
<name>A0A3M7SX59_BRAPC</name>
<proteinExistence type="inferred from homology"/>
<dbReference type="Pfam" id="PF00106">
    <property type="entry name" value="adh_short"/>
    <property type="match status" value="1"/>
</dbReference>
<dbReference type="OrthoDB" id="1669814at2759"/>
<keyword evidence="3" id="KW-1185">Reference proteome</keyword>
<accession>A0A3M7SX59</accession>
<protein>
    <submittedName>
        <fullName evidence="2">Dehydrogenase reductase SDR family member 4</fullName>
    </submittedName>
</protein>
<dbReference type="PANTHER" id="PTHR43943:SF2">
    <property type="entry name" value="DEHYDROGENASE_REDUCTASE 4"/>
    <property type="match status" value="1"/>
</dbReference>
<evidence type="ECO:0000313" key="3">
    <source>
        <dbReference type="Proteomes" id="UP000276133"/>
    </source>
</evidence>
<dbReference type="PANTHER" id="PTHR43943">
    <property type="entry name" value="DEHYDROGENASE/REDUCTASE (SDR FAMILY) MEMBER 4"/>
    <property type="match status" value="1"/>
</dbReference>
<gene>
    <name evidence="2" type="ORF">BpHYR1_013803</name>
</gene>
<dbReference type="STRING" id="10195.A0A3M7SX59"/>
<comment type="similarity">
    <text evidence="1">Belongs to the short-chain dehydrogenases/reductases (SDR) family.</text>
</comment>
<dbReference type="InterPro" id="IPR002347">
    <property type="entry name" value="SDR_fam"/>
</dbReference>
<dbReference type="PRINTS" id="PR00081">
    <property type="entry name" value="GDHRDH"/>
</dbReference>
<organism evidence="2 3">
    <name type="scientific">Brachionus plicatilis</name>
    <name type="common">Marine rotifer</name>
    <name type="synonym">Brachionus muelleri</name>
    <dbReference type="NCBI Taxonomy" id="10195"/>
    <lineage>
        <taxon>Eukaryota</taxon>
        <taxon>Metazoa</taxon>
        <taxon>Spiralia</taxon>
        <taxon>Gnathifera</taxon>
        <taxon>Rotifera</taxon>
        <taxon>Eurotatoria</taxon>
        <taxon>Monogononta</taxon>
        <taxon>Pseudotrocha</taxon>
        <taxon>Ploima</taxon>
        <taxon>Brachionidae</taxon>
        <taxon>Brachionus</taxon>
    </lineage>
</organism>
<comment type="caution">
    <text evidence="2">The sequence shown here is derived from an EMBL/GenBank/DDBJ whole genome shotgun (WGS) entry which is preliminary data.</text>
</comment>
<dbReference type="Gene3D" id="3.40.50.720">
    <property type="entry name" value="NAD(P)-binding Rossmann-like Domain"/>
    <property type="match status" value="1"/>
</dbReference>
<dbReference type="AlphaFoldDB" id="A0A3M7SX59"/>
<dbReference type="GO" id="GO:0004090">
    <property type="term" value="F:carbonyl reductase (NADPH) activity"/>
    <property type="evidence" value="ECO:0007669"/>
    <property type="project" value="TreeGrafter"/>
</dbReference>
<dbReference type="EMBL" id="REGN01000667">
    <property type="protein sequence ID" value="RNA40168.1"/>
    <property type="molecule type" value="Genomic_DNA"/>
</dbReference>
<reference evidence="2 3" key="1">
    <citation type="journal article" date="2018" name="Sci. Rep.">
        <title>Genomic signatures of local adaptation to the degree of environmental predictability in rotifers.</title>
        <authorList>
            <person name="Franch-Gras L."/>
            <person name="Hahn C."/>
            <person name="Garcia-Roger E.M."/>
            <person name="Carmona M.J."/>
            <person name="Serra M."/>
            <person name="Gomez A."/>
        </authorList>
    </citation>
    <scope>NUCLEOTIDE SEQUENCE [LARGE SCALE GENOMIC DNA]</scope>
    <source>
        <strain evidence="2">HYR1</strain>
    </source>
</reference>
<evidence type="ECO:0000256" key="1">
    <source>
        <dbReference type="ARBA" id="ARBA00006484"/>
    </source>
</evidence>
<dbReference type="InterPro" id="IPR036291">
    <property type="entry name" value="NAD(P)-bd_dom_sf"/>
</dbReference>
<dbReference type="Proteomes" id="UP000276133">
    <property type="component" value="Unassembled WGS sequence"/>
</dbReference>
<dbReference type="FunFam" id="3.40.50.720:FF:000084">
    <property type="entry name" value="Short-chain dehydrogenase reductase"/>
    <property type="match status" value="1"/>
</dbReference>